<dbReference type="Proteomes" id="UP000298460">
    <property type="component" value="Unassembled WGS sequence"/>
</dbReference>
<dbReference type="EMBL" id="SPQQ01000006">
    <property type="protein sequence ID" value="TGE37016.1"/>
    <property type="molecule type" value="Genomic_DNA"/>
</dbReference>
<dbReference type="Gene3D" id="3.30.1650.10">
    <property type="entry name" value="Bifunctional carbon monoxide dehydrogenase/acetyl-coa synthase(codh/acs), Chain M, domain 3"/>
    <property type="match status" value="1"/>
</dbReference>
<gene>
    <name evidence="3" type="ORF">E4K67_18195</name>
</gene>
<evidence type="ECO:0000313" key="3">
    <source>
        <dbReference type="EMBL" id="TGE37016.1"/>
    </source>
</evidence>
<dbReference type="InterPro" id="IPR011254">
    <property type="entry name" value="Prismane-like_sf"/>
</dbReference>
<dbReference type="GO" id="GO:0043884">
    <property type="term" value="F:CO-methylating acetyl-CoA synthase activity"/>
    <property type="evidence" value="ECO:0007669"/>
    <property type="project" value="UniProtKB-EC"/>
</dbReference>
<dbReference type="Pfam" id="PF03598">
    <property type="entry name" value="CdhC"/>
    <property type="match status" value="1"/>
</dbReference>
<reference evidence="3 4" key="1">
    <citation type="submission" date="2019-03" db="EMBL/GenBank/DDBJ databases">
        <title>Draft Genome Sequence of Desulfosporosinus fructosivorans Strain 63.6F, Isolated from Marine Sediment in the Baltic Sea.</title>
        <authorList>
            <person name="Hausmann B."/>
            <person name="Vandieken V."/>
            <person name="Pjevac P."/>
            <person name="Schreck K."/>
            <person name="Herbold C.W."/>
            <person name="Loy A."/>
        </authorList>
    </citation>
    <scope>NUCLEOTIDE SEQUENCE [LARGE SCALE GENOMIC DNA]</scope>
    <source>
        <strain evidence="3 4">63.6F</strain>
    </source>
</reference>
<keyword evidence="2" id="KW-0808">Transferase</keyword>
<name>A0A4Z0R5U6_9FIRM</name>
<sequence>MSRCDDECSVTDPRLSRIYSQVNQDPRVFVRKRKPYKKSVSNFVQLLRKLNAIKVIRKRYKNIQGGIEIFDHYLEQVVELTNAKDLRAISQSFDYDEQQIWPRVERQIILTPETALELGAPQTESLAFLLWTETLEDIKDGHITLIGPELKDANVTQVPFAKIILVHGQGFNETNAYERYQAMDVLKFKLNLDGYMLRSIPQENKEWSRVSHSALKSGFSLNILGNEIIREYKQLAYVDAVEIIFITSSKTDIQRFKPIGKKVAQITQAMKKIIDNLEYDCGTCDFGDVCKEVDGLKAMHQKAKQ</sequence>
<comment type="caution">
    <text evidence="3">The sequence shown here is derived from an EMBL/GenBank/DDBJ whole genome shotgun (WGS) entry which is preliminary data.</text>
</comment>
<evidence type="ECO:0000256" key="2">
    <source>
        <dbReference type="ARBA" id="ARBA00022679"/>
    </source>
</evidence>
<protein>
    <recommendedName>
        <fullName evidence="1">CO-methylating acetyl-CoA synthase</fullName>
        <ecNumber evidence="1">2.3.1.169</ecNumber>
    </recommendedName>
</protein>
<accession>A0A4Z0R5U6</accession>
<dbReference type="InterPro" id="IPR038571">
    <property type="entry name" value="CO_DH/Ac-CoA_synth_bsu_3_sf"/>
</dbReference>
<organism evidence="3 4">
    <name type="scientific">Desulfosporosinus fructosivorans</name>
    <dbReference type="NCBI Taxonomy" id="2018669"/>
    <lineage>
        <taxon>Bacteria</taxon>
        <taxon>Bacillati</taxon>
        <taxon>Bacillota</taxon>
        <taxon>Clostridia</taxon>
        <taxon>Eubacteriales</taxon>
        <taxon>Desulfitobacteriaceae</taxon>
        <taxon>Desulfosporosinus</taxon>
    </lineage>
</organism>
<dbReference type="SUPFAM" id="SSF56821">
    <property type="entry name" value="Prismane protein-like"/>
    <property type="match status" value="1"/>
</dbReference>
<dbReference type="GO" id="GO:0006084">
    <property type="term" value="P:acetyl-CoA metabolic process"/>
    <property type="evidence" value="ECO:0007669"/>
    <property type="project" value="InterPro"/>
</dbReference>
<evidence type="ECO:0000313" key="4">
    <source>
        <dbReference type="Proteomes" id="UP000298460"/>
    </source>
</evidence>
<proteinExistence type="predicted"/>
<dbReference type="EC" id="2.3.1.169" evidence="1"/>
<keyword evidence="4" id="KW-1185">Reference proteome</keyword>
<dbReference type="InterPro" id="IPR004461">
    <property type="entry name" value="CO_DH/Ac-CoA_synth_bsu"/>
</dbReference>
<dbReference type="AlphaFoldDB" id="A0A4Z0R5U6"/>
<evidence type="ECO:0000256" key="1">
    <source>
        <dbReference type="ARBA" id="ARBA00012244"/>
    </source>
</evidence>
<dbReference type="GO" id="GO:0043885">
    <property type="term" value="F:anaerobic carbon-monoxide dehydrogenase activity"/>
    <property type="evidence" value="ECO:0007669"/>
    <property type="project" value="InterPro"/>
</dbReference>